<dbReference type="CDD" id="cd16321">
    <property type="entry name" value="MraZ_C"/>
    <property type="match status" value="1"/>
</dbReference>
<feature type="domain" description="SpoVT-AbrB" evidence="2">
    <location>
        <begin position="113"/>
        <end position="164"/>
    </location>
</feature>
<comment type="caution">
    <text evidence="3">The sequence shown here is derived from an EMBL/GenBank/DDBJ whole genome shotgun (WGS) entry which is preliminary data.</text>
</comment>
<dbReference type="SUPFAM" id="SSF89447">
    <property type="entry name" value="AbrB/MazE/MraZ-like"/>
    <property type="match status" value="1"/>
</dbReference>
<evidence type="ECO:0000313" key="4">
    <source>
        <dbReference type="Proteomes" id="UP000318681"/>
    </source>
</evidence>
<dbReference type="AlphaFoldDB" id="A0A558QYD2"/>
<dbReference type="OrthoDB" id="9807753at2"/>
<dbReference type="Proteomes" id="UP000318681">
    <property type="component" value="Unassembled WGS sequence"/>
</dbReference>
<name>A0A558QYD2_9SPHN</name>
<reference evidence="3 4" key="1">
    <citation type="submission" date="2019-07" db="EMBL/GenBank/DDBJ databases">
        <title>Sphingomonas solaris sp. nov., isolated from a solar panel from Boston, Massachusetts.</title>
        <authorList>
            <person name="Tanner K."/>
            <person name="Pascual J."/>
            <person name="Mancuso C."/>
            <person name="Pereto J."/>
            <person name="Khalil A."/>
            <person name="Vilanova C."/>
        </authorList>
    </citation>
    <scope>NUCLEOTIDE SEQUENCE [LARGE SCALE GENOMIC DNA]</scope>
    <source>
        <strain evidence="3 4">R4DWN</strain>
    </source>
</reference>
<proteinExistence type="predicted"/>
<dbReference type="InterPro" id="IPR035642">
    <property type="entry name" value="MraZ_N"/>
</dbReference>
<keyword evidence="4" id="KW-1185">Reference proteome</keyword>
<dbReference type="RefSeq" id="WP_145153806.1">
    <property type="nucleotide sequence ID" value="NZ_VNIM01000070.1"/>
</dbReference>
<keyword evidence="1" id="KW-0238">DNA-binding</keyword>
<dbReference type="EMBL" id="VNIM01000070">
    <property type="protein sequence ID" value="TVV72151.1"/>
    <property type="molecule type" value="Genomic_DNA"/>
</dbReference>
<dbReference type="InterPro" id="IPR035644">
    <property type="entry name" value="MraZ_C"/>
</dbReference>
<dbReference type="PROSITE" id="PS51740">
    <property type="entry name" value="SPOVT_ABRB"/>
    <property type="match status" value="1"/>
</dbReference>
<evidence type="ECO:0000259" key="2">
    <source>
        <dbReference type="PROSITE" id="PS51740"/>
    </source>
</evidence>
<dbReference type="CDD" id="cd16320">
    <property type="entry name" value="MraZ_N"/>
    <property type="match status" value="1"/>
</dbReference>
<sequence>MAISDHFRGKALNGIDKKGRVSVPSDFRGVIQTRHRRVIAQDGFDPAEGDEGRHASAGKVVIVSRDPKRPCLIAFENQYVREYADKLALRHADLRGQEREDAIRDDMEMLGSTFDLAWDVNGRIVLSARLCQRIGIDPAADNGRDNLVFFHGVGETFEIWHPANFITHVEGRNPDLADDVRDMVEDRAK</sequence>
<dbReference type="GO" id="GO:0003677">
    <property type="term" value="F:DNA binding"/>
    <property type="evidence" value="ECO:0007669"/>
    <property type="project" value="UniProtKB-UniRule"/>
</dbReference>
<dbReference type="InterPro" id="IPR038619">
    <property type="entry name" value="MraZ_sf"/>
</dbReference>
<protein>
    <recommendedName>
        <fullName evidence="2">SpoVT-AbrB domain-containing protein</fullName>
    </recommendedName>
</protein>
<gene>
    <name evidence="3" type="ORF">FOY91_15175</name>
</gene>
<dbReference type="Gene3D" id="3.40.1550.20">
    <property type="entry name" value="Transcriptional regulator MraZ domain"/>
    <property type="match status" value="1"/>
</dbReference>
<evidence type="ECO:0000256" key="1">
    <source>
        <dbReference type="PROSITE-ProRule" id="PRU01076"/>
    </source>
</evidence>
<accession>A0A558QYD2</accession>
<dbReference type="InterPro" id="IPR037914">
    <property type="entry name" value="SpoVT-AbrB_sf"/>
</dbReference>
<dbReference type="InterPro" id="IPR007159">
    <property type="entry name" value="SpoVT-AbrB_dom"/>
</dbReference>
<organism evidence="3 4">
    <name type="scientific">Alterirhizorhabdus solaris</name>
    <dbReference type="NCBI Taxonomy" id="2529389"/>
    <lineage>
        <taxon>Bacteria</taxon>
        <taxon>Pseudomonadati</taxon>
        <taxon>Pseudomonadota</taxon>
        <taxon>Alphaproteobacteria</taxon>
        <taxon>Sphingomonadales</taxon>
        <taxon>Rhizorhabdaceae</taxon>
        <taxon>Alterirhizorhabdus</taxon>
    </lineage>
</organism>
<evidence type="ECO:0000313" key="3">
    <source>
        <dbReference type="EMBL" id="TVV72151.1"/>
    </source>
</evidence>